<evidence type="ECO:0000256" key="3">
    <source>
        <dbReference type="ARBA" id="ARBA00022840"/>
    </source>
</evidence>
<dbReference type="EMBL" id="JASCZI010090649">
    <property type="protein sequence ID" value="MED6144016.1"/>
    <property type="molecule type" value="Genomic_DNA"/>
</dbReference>
<protein>
    <recommendedName>
        <fullName evidence="5">SNF2 N-terminal domain-containing protein</fullName>
    </recommendedName>
</protein>
<accession>A0ABU6T5M6</accession>
<keyword evidence="2" id="KW-0378">Hydrolase</keyword>
<comment type="caution">
    <text evidence="6">The sequence shown here is derived from an EMBL/GenBank/DDBJ whole genome shotgun (WGS) entry which is preliminary data.</text>
</comment>
<dbReference type="InterPro" id="IPR027417">
    <property type="entry name" value="P-loop_NTPase"/>
</dbReference>
<dbReference type="SUPFAM" id="SSF52540">
    <property type="entry name" value="P-loop containing nucleoside triphosphate hydrolases"/>
    <property type="match status" value="1"/>
</dbReference>
<dbReference type="PANTHER" id="PTHR45626:SF22">
    <property type="entry name" value="DNA REPAIR PROTEIN RAD5"/>
    <property type="match status" value="1"/>
</dbReference>
<keyword evidence="4" id="KW-1133">Transmembrane helix</keyword>
<keyword evidence="4" id="KW-0472">Membrane</keyword>
<evidence type="ECO:0000256" key="1">
    <source>
        <dbReference type="ARBA" id="ARBA00022741"/>
    </source>
</evidence>
<keyword evidence="1" id="KW-0547">Nucleotide-binding</keyword>
<dbReference type="Gene3D" id="3.40.50.10810">
    <property type="entry name" value="Tandem AAA-ATPase domain"/>
    <property type="match status" value="1"/>
</dbReference>
<evidence type="ECO:0000256" key="4">
    <source>
        <dbReference type="SAM" id="Phobius"/>
    </source>
</evidence>
<evidence type="ECO:0000259" key="5">
    <source>
        <dbReference type="Pfam" id="PF00176"/>
    </source>
</evidence>
<evidence type="ECO:0000256" key="2">
    <source>
        <dbReference type="ARBA" id="ARBA00022801"/>
    </source>
</evidence>
<feature type="transmembrane region" description="Helical" evidence="4">
    <location>
        <begin position="20"/>
        <end position="40"/>
    </location>
</feature>
<dbReference type="Pfam" id="PF00176">
    <property type="entry name" value="SNF2-rel_dom"/>
    <property type="match status" value="1"/>
</dbReference>
<reference evidence="6 7" key="1">
    <citation type="journal article" date="2023" name="Plants (Basel)">
        <title>Bridging the Gap: Combining Genomics and Transcriptomics Approaches to Understand Stylosanthes scabra, an Orphan Legume from the Brazilian Caatinga.</title>
        <authorList>
            <person name="Ferreira-Neto J.R.C."/>
            <person name="da Silva M.D."/>
            <person name="Binneck E."/>
            <person name="de Melo N.F."/>
            <person name="da Silva R.H."/>
            <person name="de Melo A.L.T.M."/>
            <person name="Pandolfi V."/>
            <person name="Bustamante F.O."/>
            <person name="Brasileiro-Vidal A.C."/>
            <person name="Benko-Iseppon A.M."/>
        </authorList>
    </citation>
    <scope>NUCLEOTIDE SEQUENCE [LARGE SCALE GENOMIC DNA]</scope>
    <source>
        <tissue evidence="6">Leaves</tissue>
    </source>
</reference>
<evidence type="ECO:0000313" key="6">
    <source>
        <dbReference type="EMBL" id="MED6144016.1"/>
    </source>
</evidence>
<dbReference type="PANTHER" id="PTHR45626">
    <property type="entry name" value="TRANSCRIPTION TERMINATION FACTOR 2-RELATED"/>
    <property type="match status" value="1"/>
</dbReference>
<dbReference type="InterPro" id="IPR050628">
    <property type="entry name" value="SNF2_RAD54_helicase_TF"/>
</dbReference>
<gene>
    <name evidence="6" type="ORF">PIB30_011520</name>
</gene>
<sequence length="148" mass="17224">MLEIKPYQKVIVIDLHISFHFGWFPYVAFVLRVFPILFRAEFTSVEVSKRQLQNSKKPNYVDATKLTQKNLNPCWSYYKYVRDGEISVYHMVQWYRVVLDEAHTIKAHKGQGAMAAFALTSNCSKCLTGTPLQVFLEEYVNKVNIIIV</sequence>
<organism evidence="6 7">
    <name type="scientific">Stylosanthes scabra</name>
    <dbReference type="NCBI Taxonomy" id="79078"/>
    <lineage>
        <taxon>Eukaryota</taxon>
        <taxon>Viridiplantae</taxon>
        <taxon>Streptophyta</taxon>
        <taxon>Embryophyta</taxon>
        <taxon>Tracheophyta</taxon>
        <taxon>Spermatophyta</taxon>
        <taxon>Magnoliopsida</taxon>
        <taxon>eudicotyledons</taxon>
        <taxon>Gunneridae</taxon>
        <taxon>Pentapetalae</taxon>
        <taxon>rosids</taxon>
        <taxon>fabids</taxon>
        <taxon>Fabales</taxon>
        <taxon>Fabaceae</taxon>
        <taxon>Papilionoideae</taxon>
        <taxon>50 kb inversion clade</taxon>
        <taxon>dalbergioids sensu lato</taxon>
        <taxon>Dalbergieae</taxon>
        <taxon>Pterocarpus clade</taxon>
        <taxon>Stylosanthes</taxon>
    </lineage>
</organism>
<keyword evidence="7" id="KW-1185">Reference proteome</keyword>
<evidence type="ECO:0000313" key="7">
    <source>
        <dbReference type="Proteomes" id="UP001341840"/>
    </source>
</evidence>
<proteinExistence type="predicted"/>
<dbReference type="InterPro" id="IPR038718">
    <property type="entry name" value="SNF2-like_sf"/>
</dbReference>
<feature type="domain" description="SNF2 N-terminal" evidence="5">
    <location>
        <begin position="85"/>
        <end position="145"/>
    </location>
</feature>
<keyword evidence="4" id="KW-0812">Transmembrane</keyword>
<dbReference type="Proteomes" id="UP001341840">
    <property type="component" value="Unassembled WGS sequence"/>
</dbReference>
<dbReference type="InterPro" id="IPR000330">
    <property type="entry name" value="SNF2_N"/>
</dbReference>
<name>A0ABU6T5M6_9FABA</name>
<keyword evidence="3" id="KW-0067">ATP-binding</keyword>